<sequence length="404" mass="41095">MTATTGTETATPAREAGANAAVFWMLLAVFGVGTVEYLVAGVLPDIAGDVKVSDATAGLLVTVYAVTVMIGGPLLTIVTTRVPRTALIIGSMAVFVIGTLGTALANSFALLVVFRIVTALPHATFFALCLVLATSLVPPEFQGRVIARVSLGLNLATVLGVPLGTLIGGEFGWRTSFVVVAVFQTLVTVGLVAVTRRAPARPAGSISAELTVFTRPAVWAALTLTALSQAALFVVFTYIAPYLRDHTGFSAGHVTLLLFVFGIGSVVGNQLGGHFADRSIDRTLLVALGALTVALGLLAVFGSSTWFTAPWLFVLGAAGFSIIPPLASKLISAASEAPNLAATVNIAGFQLANAAGAWIGSATLSLGASLGTLPAVGAGLALAAVLALAVGTRRTRDRQAGEGS</sequence>
<dbReference type="EMBL" id="LMWY01000075">
    <property type="protein sequence ID" value="KUN90524.1"/>
    <property type="molecule type" value="Genomic_DNA"/>
</dbReference>
<feature type="transmembrane region" description="Helical" evidence="6">
    <location>
        <begin position="21"/>
        <end position="43"/>
    </location>
</feature>
<feature type="transmembrane region" description="Helical" evidence="6">
    <location>
        <begin position="173"/>
        <end position="195"/>
    </location>
</feature>
<evidence type="ECO:0000313" key="9">
    <source>
        <dbReference type="Proteomes" id="UP000053429"/>
    </source>
</evidence>
<dbReference type="InterPro" id="IPR020846">
    <property type="entry name" value="MFS_dom"/>
</dbReference>
<dbReference type="InterPro" id="IPR036259">
    <property type="entry name" value="MFS_trans_sf"/>
</dbReference>
<evidence type="ECO:0000256" key="3">
    <source>
        <dbReference type="ARBA" id="ARBA00022692"/>
    </source>
</evidence>
<feature type="transmembrane region" description="Helical" evidence="6">
    <location>
        <begin position="55"/>
        <end position="78"/>
    </location>
</feature>
<reference evidence="8 9" key="1">
    <citation type="submission" date="2015-10" db="EMBL/GenBank/DDBJ databases">
        <title>Draft genome sequence of Streptomyces caeruleatus NRRL B-24802, type strain for the species Streptomyces caeruleatus.</title>
        <authorList>
            <person name="Ruckert C."/>
            <person name="Winkler A."/>
            <person name="Kalinowski J."/>
            <person name="Kampfer P."/>
            <person name="Glaeser S."/>
        </authorList>
    </citation>
    <scope>NUCLEOTIDE SEQUENCE [LARGE SCALE GENOMIC DNA]</scope>
    <source>
        <strain evidence="8 9">NRRL B-24802</strain>
    </source>
</reference>
<dbReference type="PROSITE" id="PS50850">
    <property type="entry name" value="MFS"/>
    <property type="match status" value="1"/>
</dbReference>
<dbReference type="AlphaFoldDB" id="A0A117RH44"/>
<accession>A0A117RH44</accession>
<feature type="transmembrane region" description="Helical" evidence="6">
    <location>
        <begin position="145"/>
        <end position="167"/>
    </location>
</feature>
<dbReference type="PANTHER" id="PTHR43124">
    <property type="entry name" value="PURINE EFFLUX PUMP PBUE"/>
    <property type="match status" value="1"/>
</dbReference>
<dbReference type="CDD" id="cd17324">
    <property type="entry name" value="MFS_NepI_like"/>
    <property type="match status" value="1"/>
</dbReference>
<evidence type="ECO:0000256" key="4">
    <source>
        <dbReference type="ARBA" id="ARBA00022989"/>
    </source>
</evidence>
<feature type="transmembrane region" description="Helical" evidence="6">
    <location>
        <begin position="308"/>
        <end position="327"/>
    </location>
</feature>
<dbReference type="RefSeq" id="WP_062725764.1">
    <property type="nucleotide sequence ID" value="NZ_KQ948955.1"/>
</dbReference>
<feature type="transmembrane region" description="Helical" evidence="6">
    <location>
        <begin position="251"/>
        <end position="271"/>
    </location>
</feature>
<dbReference type="Proteomes" id="UP000053429">
    <property type="component" value="Unassembled WGS sequence"/>
</dbReference>
<keyword evidence="3 6" id="KW-0812">Transmembrane</keyword>
<feature type="transmembrane region" description="Helical" evidence="6">
    <location>
        <begin position="366"/>
        <end position="390"/>
    </location>
</feature>
<dbReference type="SUPFAM" id="SSF103473">
    <property type="entry name" value="MFS general substrate transporter"/>
    <property type="match status" value="1"/>
</dbReference>
<dbReference type="InterPro" id="IPR011701">
    <property type="entry name" value="MFS"/>
</dbReference>
<keyword evidence="4 6" id="KW-1133">Transmembrane helix</keyword>
<feature type="transmembrane region" description="Helical" evidence="6">
    <location>
        <begin position="339"/>
        <end position="360"/>
    </location>
</feature>
<dbReference type="InterPro" id="IPR050189">
    <property type="entry name" value="MFS_Efflux_Transporters"/>
</dbReference>
<evidence type="ECO:0000256" key="6">
    <source>
        <dbReference type="SAM" id="Phobius"/>
    </source>
</evidence>
<keyword evidence="2" id="KW-1003">Cell membrane</keyword>
<comment type="subcellular location">
    <subcellularLocation>
        <location evidence="1">Cell membrane</location>
        <topology evidence="1">Multi-pass membrane protein</topology>
    </subcellularLocation>
</comment>
<dbReference type="Gene3D" id="1.20.1250.20">
    <property type="entry name" value="MFS general substrate transporter like domains"/>
    <property type="match status" value="2"/>
</dbReference>
<dbReference type="PANTHER" id="PTHR43124:SF3">
    <property type="entry name" value="CHLORAMPHENICOL EFFLUX PUMP RV0191"/>
    <property type="match status" value="1"/>
</dbReference>
<evidence type="ECO:0000256" key="2">
    <source>
        <dbReference type="ARBA" id="ARBA00022475"/>
    </source>
</evidence>
<feature type="transmembrane region" description="Helical" evidence="6">
    <location>
        <begin position="111"/>
        <end position="133"/>
    </location>
</feature>
<feature type="transmembrane region" description="Helical" evidence="6">
    <location>
        <begin position="216"/>
        <end position="239"/>
    </location>
</feature>
<name>A0A117RH44_9ACTN</name>
<gene>
    <name evidence="8" type="ORF">AQJ67_43940</name>
</gene>
<keyword evidence="9" id="KW-1185">Reference proteome</keyword>
<protein>
    <submittedName>
        <fullName evidence="8">MFS transporter</fullName>
    </submittedName>
</protein>
<keyword evidence="5 6" id="KW-0472">Membrane</keyword>
<proteinExistence type="predicted"/>
<dbReference type="GO" id="GO:0005886">
    <property type="term" value="C:plasma membrane"/>
    <property type="evidence" value="ECO:0007669"/>
    <property type="project" value="UniProtKB-SubCell"/>
</dbReference>
<evidence type="ECO:0000313" key="8">
    <source>
        <dbReference type="EMBL" id="KUN90524.1"/>
    </source>
</evidence>
<dbReference type="GO" id="GO:0022857">
    <property type="term" value="F:transmembrane transporter activity"/>
    <property type="evidence" value="ECO:0007669"/>
    <property type="project" value="InterPro"/>
</dbReference>
<dbReference type="Pfam" id="PF07690">
    <property type="entry name" value="MFS_1"/>
    <property type="match status" value="1"/>
</dbReference>
<comment type="caution">
    <text evidence="8">The sequence shown here is derived from an EMBL/GenBank/DDBJ whole genome shotgun (WGS) entry which is preliminary data.</text>
</comment>
<feature type="transmembrane region" description="Helical" evidence="6">
    <location>
        <begin position="283"/>
        <end position="302"/>
    </location>
</feature>
<dbReference type="STRING" id="661399.AQJ67_43940"/>
<feature type="transmembrane region" description="Helical" evidence="6">
    <location>
        <begin position="85"/>
        <end position="105"/>
    </location>
</feature>
<feature type="domain" description="Major facilitator superfamily (MFS) profile" evidence="7">
    <location>
        <begin position="21"/>
        <end position="395"/>
    </location>
</feature>
<evidence type="ECO:0000256" key="1">
    <source>
        <dbReference type="ARBA" id="ARBA00004651"/>
    </source>
</evidence>
<evidence type="ECO:0000256" key="5">
    <source>
        <dbReference type="ARBA" id="ARBA00023136"/>
    </source>
</evidence>
<organism evidence="8 9">
    <name type="scientific">Streptomyces caeruleatus</name>
    <dbReference type="NCBI Taxonomy" id="661399"/>
    <lineage>
        <taxon>Bacteria</taxon>
        <taxon>Bacillati</taxon>
        <taxon>Actinomycetota</taxon>
        <taxon>Actinomycetes</taxon>
        <taxon>Kitasatosporales</taxon>
        <taxon>Streptomycetaceae</taxon>
        <taxon>Streptomyces</taxon>
    </lineage>
</organism>
<evidence type="ECO:0000259" key="7">
    <source>
        <dbReference type="PROSITE" id="PS50850"/>
    </source>
</evidence>